<keyword evidence="4" id="KW-1185">Reference proteome</keyword>
<keyword evidence="1" id="KW-1133">Transmembrane helix</keyword>
<dbReference type="Proteomes" id="UP000233534">
    <property type="component" value="Chromosome"/>
</dbReference>
<dbReference type="EMBL" id="CP025197">
    <property type="protein sequence ID" value="AUG58201.1"/>
    <property type="molecule type" value="Genomic_DNA"/>
</dbReference>
<evidence type="ECO:0000313" key="4">
    <source>
        <dbReference type="Proteomes" id="UP000233534"/>
    </source>
</evidence>
<reference evidence="2 4" key="1">
    <citation type="submission" date="2017-12" db="EMBL/GenBank/DDBJ databases">
        <title>Complete genome sequence of Herbivorax saccincola GGR1, a novel Cellulosome-producing hydrolytic bacterium in a thermophilic biogas plant, established by Illumina and Nanopore MinION sequencing.</title>
        <authorList>
            <person name="Pechtl A."/>
            <person name="Ruckert C."/>
            <person name="Koeck D.E."/>
            <person name="Maus I."/>
            <person name="Winkler A."/>
            <person name="Kalinowski J."/>
            <person name="Puhler A."/>
            <person name="Schwarz W.W."/>
            <person name="Zverlov V.V."/>
            <person name="Schluter A."/>
            <person name="Liebl W."/>
        </authorList>
    </citation>
    <scope>NUCLEOTIDE SEQUENCE [LARGE SCALE GENOMIC DNA]</scope>
    <source>
        <strain evidence="2">GGR1</strain>
        <strain evidence="4">SR1</strain>
    </source>
</reference>
<dbReference type="AlphaFoldDB" id="A0A2K9ENK2"/>
<dbReference type="KEGG" id="hsc:HVS_11550"/>
<proteinExistence type="predicted"/>
<evidence type="ECO:0000313" key="3">
    <source>
        <dbReference type="EMBL" id="PQQ68081.1"/>
    </source>
</evidence>
<keyword evidence="1" id="KW-0812">Transmembrane</keyword>
<evidence type="ECO:0000256" key="1">
    <source>
        <dbReference type="SAM" id="Phobius"/>
    </source>
</evidence>
<evidence type="ECO:0000313" key="5">
    <source>
        <dbReference type="Proteomes" id="UP000239720"/>
    </source>
</evidence>
<evidence type="ECO:0000313" key="2">
    <source>
        <dbReference type="EMBL" id="AUG58201.1"/>
    </source>
</evidence>
<sequence length="72" mass="8183">MKNIIITLIITLSLIALVLSFSLPVIVNDIFPVEIRVVTGIVTFVLIIFIIRVLVERIAEIKEEDKDDLSKY</sequence>
<keyword evidence="1" id="KW-0472">Membrane</keyword>
<dbReference type="RefSeq" id="WP_101302474.1">
    <property type="nucleotide sequence ID" value="NZ_CP025197.1"/>
</dbReference>
<gene>
    <name evidence="3" type="ORF">B9R14_15750</name>
    <name evidence="2" type="ORF">HVS_11550</name>
</gene>
<name>A0A2K9ENK2_9FIRM</name>
<accession>A0A2K9ENK2</accession>
<dbReference type="EMBL" id="NEMB01000003">
    <property type="protein sequence ID" value="PQQ68081.1"/>
    <property type="molecule type" value="Genomic_DNA"/>
</dbReference>
<dbReference type="Proteomes" id="UP000239720">
    <property type="component" value="Unassembled WGS sequence"/>
</dbReference>
<reference evidence="3 5" key="2">
    <citation type="journal article" date="2018" name="Syst. Appl. Microbiol.">
        <title>Characterization and high-quality draft genome sequence of Herbivorax saccincola A7, an anaerobic, alkaliphilic, thermophilic, cellulolytic, and xylanolytic bacterium.</title>
        <authorList>
            <person name="Aikawa S."/>
            <person name="Baramee S."/>
            <person name="Sermsathanaswadi J."/>
            <person name="Thianheng P."/>
            <person name="Tachaapaikoon C."/>
            <person name="Shikata A."/>
            <person name="Waeonukul R."/>
            <person name="Pason P."/>
            <person name="Ratanakhanokchai K."/>
            <person name="Kosugi A."/>
        </authorList>
    </citation>
    <scope>NUCLEOTIDE SEQUENCE [LARGE SCALE GENOMIC DNA]</scope>
    <source>
        <strain evidence="3 5">A7</strain>
    </source>
</reference>
<protein>
    <submittedName>
        <fullName evidence="2">Uncharacterized protein</fullName>
    </submittedName>
</protein>
<feature type="transmembrane region" description="Helical" evidence="1">
    <location>
        <begin position="36"/>
        <end position="55"/>
    </location>
</feature>
<organism evidence="2 4">
    <name type="scientific">Acetivibrio saccincola</name>
    <dbReference type="NCBI Taxonomy" id="1677857"/>
    <lineage>
        <taxon>Bacteria</taxon>
        <taxon>Bacillati</taxon>
        <taxon>Bacillota</taxon>
        <taxon>Clostridia</taxon>
        <taxon>Eubacteriales</taxon>
        <taxon>Oscillospiraceae</taxon>
        <taxon>Acetivibrio</taxon>
    </lineage>
</organism>